<name>A0A448ZSB9_9STRA</name>
<dbReference type="InterPro" id="IPR018247">
    <property type="entry name" value="EF_Hand_1_Ca_BS"/>
</dbReference>
<protein>
    <recommendedName>
        <fullName evidence="8">EF-hand domain-containing protein</fullName>
    </recommendedName>
</protein>
<dbReference type="InterPro" id="IPR007014">
    <property type="entry name" value="FUN14"/>
</dbReference>
<evidence type="ECO:0000313" key="6">
    <source>
        <dbReference type="EMBL" id="VEU44950.1"/>
    </source>
</evidence>
<organism evidence="6 7">
    <name type="scientific">Pseudo-nitzschia multistriata</name>
    <dbReference type="NCBI Taxonomy" id="183589"/>
    <lineage>
        <taxon>Eukaryota</taxon>
        <taxon>Sar</taxon>
        <taxon>Stramenopiles</taxon>
        <taxon>Ochrophyta</taxon>
        <taxon>Bacillariophyta</taxon>
        <taxon>Bacillariophyceae</taxon>
        <taxon>Bacillariophycidae</taxon>
        <taxon>Bacillariales</taxon>
        <taxon>Bacillariaceae</taxon>
        <taxon>Pseudo-nitzschia</taxon>
    </lineage>
</organism>
<evidence type="ECO:0000256" key="2">
    <source>
        <dbReference type="ARBA" id="ARBA00009160"/>
    </source>
</evidence>
<accession>A0A448ZSB9</accession>
<keyword evidence="7" id="KW-1185">Reference proteome</keyword>
<sequence>MGYCSGMAFRKAGRAVGVVIGLGFMGLQTAKSMGYIDVDWTKIKDDAIKPLDTNADGKLDGQDLEVWWKKSQAIMKDSVPEAGGFSAGFLLGARRG</sequence>
<evidence type="ECO:0000256" key="3">
    <source>
        <dbReference type="ARBA" id="ARBA00022692"/>
    </source>
</evidence>
<dbReference type="PROSITE" id="PS00018">
    <property type="entry name" value="EF_HAND_1"/>
    <property type="match status" value="1"/>
</dbReference>
<dbReference type="GO" id="GO:0016020">
    <property type="term" value="C:membrane"/>
    <property type="evidence" value="ECO:0007669"/>
    <property type="project" value="UniProtKB-SubCell"/>
</dbReference>
<gene>
    <name evidence="6" type="ORF">PSNMU_V1.4_AUG-EV-PASAV3_0121220</name>
</gene>
<dbReference type="PANTHER" id="PTHR21346">
    <property type="entry name" value="FUN14 DOMAIN CONTAINING"/>
    <property type="match status" value="1"/>
</dbReference>
<keyword evidence="4" id="KW-1133">Transmembrane helix</keyword>
<evidence type="ECO:0000256" key="1">
    <source>
        <dbReference type="ARBA" id="ARBA00004370"/>
    </source>
</evidence>
<dbReference type="EMBL" id="CAACVS010000679">
    <property type="protein sequence ID" value="VEU44950.1"/>
    <property type="molecule type" value="Genomic_DNA"/>
</dbReference>
<keyword evidence="3" id="KW-0812">Transmembrane</keyword>
<evidence type="ECO:0000256" key="5">
    <source>
        <dbReference type="ARBA" id="ARBA00023136"/>
    </source>
</evidence>
<evidence type="ECO:0000256" key="4">
    <source>
        <dbReference type="ARBA" id="ARBA00022989"/>
    </source>
</evidence>
<evidence type="ECO:0000313" key="7">
    <source>
        <dbReference type="Proteomes" id="UP000291116"/>
    </source>
</evidence>
<dbReference type="Pfam" id="PF04930">
    <property type="entry name" value="FUN14"/>
    <property type="match status" value="1"/>
</dbReference>
<keyword evidence="5" id="KW-0472">Membrane</keyword>
<dbReference type="OrthoDB" id="163794at2759"/>
<dbReference type="Proteomes" id="UP000291116">
    <property type="component" value="Unassembled WGS sequence"/>
</dbReference>
<reference evidence="6 7" key="1">
    <citation type="submission" date="2019-01" db="EMBL/GenBank/DDBJ databases">
        <authorList>
            <person name="Ferrante I. M."/>
        </authorList>
    </citation>
    <scope>NUCLEOTIDE SEQUENCE [LARGE SCALE GENOMIC DNA]</scope>
    <source>
        <strain evidence="6 7">B856</strain>
    </source>
</reference>
<dbReference type="AlphaFoldDB" id="A0A448ZSB9"/>
<comment type="similarity">
    <text evidence="2">Belongs to the FUN14 family.</text>
</comment>
<proteinExistence type="inferred from homology"/>
<comment type="subcellular location">
    <subcellularLocation>
        <location evidence="1">Membrane</location>
    </subcellularLocation>
</comment>
<evidence type="ECO:0008006" key="8">
    <source>
        <dbReference type="Google" id="ProtNLM"/>
    </source>
</evidence>
<dbReference type="PANTHER" id="PTHR21346:SF10">
    <property type="entry name" value="TRANSMEMBRANE PROTEIN"/>
    <property type="match status" value="1"/>
</dbReference>